<keyword evidence="2" id="KW-1185">Reference proteome</keyword>
<protein>
    <submittedName>
        <fullName evidence="1">Uncharacterized protein</fullName>
    </submittedName>
</protein>
<accession>A0A4V1MAJ1</accession>
<dbReference type="AlphaFoldDB" id="A0A4V1MAJ1"/>
<dbReference type="RefSeq" id="WP_129001807.1">
    <property type="nucleotide sequence ID" value="NZ_SDHZ01000001.1"/>
</dbReference>
<name>A0A4V1MAJ1_9BACT</name>
<sequence>MEISNKTKEERLLLTCKSYIDNMPNLIQSLDAGRTNERFFSMTSWSIFQSFALKSFFLDKDIDFAKLCFYKCGLLDELRITKYDDHILNVGIVHITYTLLSDNIDLINRYSYLKHATFEETINKGTSTPMYILQCIIRDDWAEFDRSMHIMKNKTVPKLKMDLDAAYFEAFAEKDKSKMEQILAELVSPVVHKKRNSQQTFCDFISQPALGYAKLAWLKGIEVEVNSPYVPKELLPVKPLESYRELDLFTDFQ</sequence>
<evidence type="ECO:0000313" key="2">
    <source>
        <dbReference type="Proteomes" id="UP000290545"/>
    </source>
</evidence>
<dbReference type="InterPro" id="IPR029074">
    <property type="entry name" value="Imm49"/>
</dbReference>
<comment type="caution">
    <text evidence="1">The sequence shown here is derived from an EMBL/GenBank/DDBJ whole genome shotgun (WGS) entry which is preliminary data.</text>
</comment>
<dbReference type="OrthoDB" id="1436963at2"/>
<organism evidence="1 2">
    <name type="scientific">Filimonas effusa</name>
    <dbReference type="NCBI Taxonomy" id="2508721"/>
    <lineage>
        <taxon>Bacteria</taxon>
        <taxon>Pseudomonadati</taxon>
        <taxon>Bacteroidota</taxon>
        <taxon>Chitinophagia</taxon>
        <taxon>Chitinophagales</taxon>
        <taxon>Chitinophagaceae</taxon>
        <taxon>Filimonas</taxon>
    </lineage>
</organism>
<proteinExistence type="predicted"/>
<evidence type="ECO:0000313" key="1">
    <source>
        <dbReference type="EMBL" id="RXK86056.1"/>
    </source>
</evidence>
<dbReference type="EMBL" id="SDHZ01000001">
    <property type="protein sequence ID" value="RXK86056.1"/>
    <property type="molecule type" value="Genomic_DNA"/>
</dbReference>
<reference evidence="1 2" key="1">
    <citation type="submission" date="2019-01" db="EMBL/GenBank/DDBJ databases">
        <title>Filimonas sp. strain TTM-71.</title>
        <authorList>
            <person name="Chen W.-M."/>
        </authorList>
    </citation>
    <scope>NUCLEOTIDE SEQUENCE [LARGE SCALE GENOMIC DNA]</scope>
    <source>
        <strain evidence="1 2">TTM-71</strain>
    </source>
</reference>
<dbReference type="Proteomes" id="UP000290545">
    <property type="component" value="Unassembled WGS sequence"/>
</dbReference>
<gene>
    <name evidence="1" type="ORF">ESB13_04395</name>
</gene>
<dbReference type="Pfam" id="PF15575">
    <property type="entry name" value="Imm49"/>
    <property type="match status" value="1"/>
</dbReference>